<dbReference type="SUPFAM" id="SSF47874">
    <property type="entry name" value="Annexin"/>
    <property type="match status" value="1"/>
</dbReference>
<dbReference type="AlphaFoldDB" id="A0A813P2E0"/>
<evidence type="ECO:0000256" key="1">
    <source>
        <dbReference type="ARBA" id="ARBA00007831"/>
    </source>
</evidence>
<gene>
    <name evidence="4" type="ORF">PYM288_LOCUS1637</name>
</gene>
<organism evidence="4 5">
    <name type="scientific">Rotaria sordida</name>
    <dbReference type="NCBI Taxonomy" id="392033"/>
    <lineage>
        <taxon>Eukaryota</taxon>
        <taxon>Metazoa</taxon>
        <taxon>Spiralia</taxon>
        <taxon>Gnathifera</taxon>
        <taxon>Rotifera</taxon>
        <taxon>Eurotatoria</taxon>
        <taxon>Bdelloidea</taxon>
        <taxon>Philodinida</taxon>
        <taxon>Philodinidae</taxon>
        <taxon>Rotaria</taxon>
    </lineage>
</organism>
<keyword evidence="3" id="KW-0041">Annexin</keyword>
<sequence>MFQEAFRSASPEARAQFMQNGGEQKVTEAFGTAYTDEYSGATTYSANSETARAMDYVKSGKLDTATKIGDNTGVFNDNEDAIVATINQMSAAERQSYAAGQKLATADAATLNPPDKANLEYYNKVHSALDKAGNEREMAKWEDMIATGKDGSLVTRLAAHGGMIDDGMGKVLGTIESMPKEDWERLKSDPEYRKKVEATLAIDLSDSEMARAREAIDKKMVAGTFEESKNAQRSVVEAVKDERGVFNDNEEGIIRALEKMTPDDQRKYREDPEFKKQLDAQVAKGMDYGSERDAAMRILDKVAKGEKPESDIVSKLEMHSNDFNTDEAKVIADIEASFRNDPTLRDRLRNPQTAEDKVMAEKFNTAIHKALDQDEYDKYAKPLIENGRIPFAVKAELFKGTFDDDENGVYDALKKGNGTPEDWKELLTNAEKTLPFMSADEREVAMNIARQQGVMKPEDELRAAILGAGTDEAKIKEVLATFDPAKLQAAKDSYETKYGASLTGDVLGELGGSDKANAERALRGPQTAREAYNDIRTDVSEGVDGIGESVVNALDGTAAMTKDQVEQLSADMALNSKNGTEMSLEAVKGHQDAVYGSLDLYSESEKAAAQTAALVATTILTLPVSGGASLALLAARAGGLAATGTGSALLASAVTGAVVELGVETAIRGKNFDYGSADVVTALGAGAVNGGTMLLGGAQVGAALKVGEGSAIAAAKTVVAEVDNLAVAGGRQLLKEGAEATITKEIAEQVAVTISNGSKVVDDKAVAVIAEKVAASASDVPQIEQVIKANLAKAIEAEAAKGSLAAKEIALNTGAGVVGGGLTGGVNGASEGGSVEEIAKQVVMGAAFGGFAAGGVTALTKGAGRAASAFRHGDELHVPGSALESDAGSELSRVKLDRNGRVSEVAAPEGKIKIGYHKSGDLQGEVREVAFANNVTYSSKDGATWTVKDATAPGGKC</sequence>
<comment type="similarity">
    <text evidence="1">Belongs to the annexin family.</text>
</comment>
<evidence type="ECO:0000313" key="4">
    <source>
        <dbReference type="EMBL" id="CAF0742507.1"/>
    </source>
</evidence>
<accession>A0A813P2E0</accession>
<dbReference type="InterPro" id="IPR037104">
    <property type="entry name" value="Annexin_sf"/>
</dbReference>
<reference evidence="4" key="1">
    <citation type="submission" date="2021-02" db="EMBL/GenBank/DDBJ databases">
        <authorList>
            <person name="Nowell W R."/>
        </authorList>
    </citation>
    <scope>NUCLEOTIDE SEQUENCE</scope>
</reference>
<proteinExistence type="inferred from homology"/>
<evidence type="ECO:0000313" key="5">
    <source>
        <dbReference type="Proteomes" id="UP000663854"/>
    </source>
</evidence>
<keyword evidence="2" id="KW-0677">Repeat</keyword>
<protein>
    <submittedName>
        <fullName evidence="4">Uncharacterized protein</fullName>
    </submittedName>
</protein>
<dbReference type="EMBL" id="CAJNOH010000009">
    <property type="protein sequence ID" value="CAF0742507.1"/>
    <property type="molecule type" value="Genomic_DNA"/>
</dbReference>
<evidence type="ECO:0000256" key="2">
    <source>
        <dbReference type="ARBA" id="ARBA00022737"/>
    </source>
</evidence>
<evidence type="ECO:0000256" key="3">
    <source>
        <dbReference type="ARBA" id="ARBA00023216"/>
    </source>
</evidence>
<dbReference type="GO" id="GO:0005544">
    <property type="term" value="F:calcium-dependent phospholipid binding"/>
    <property type="evidence" value="ECO:0007669"/>
    <property type="project" value="InterPro"/>
</dbReference>
<dbReference type="Pfam" id="PF00191">
    <property type="entry name" value="Annexin"/>
    <property type="match status" value="1"/>
</dbReference>
<dbReference type="GO" id="GO:0005509">
    <property type="term" value="F:calcium ion binding"/>
    <property type="evidence" value="ECO:0007669"/>
    <property type="project" value="InterPro"/>
</dbReference>
<dbReference type="InterPro" id="IPR018502">
    <property type="entry name" value="Annexin_repeat"/>
</dbReference>
<name>A0A813P2E0_9BILA</name>
<dbReference type="Gene3D" id="1.10.220.10">
    <property type="entry name" value="Annexin"/>
    <property type="match status" value="1"/>
</dbReference>
<comment type="caution">
    <text evidence="4">The sequence shown here is derived from an EMBL/GenBank/DDBJ whole genome shotgun (WGS) entry which is preliminary data.</text>
</comment>
<dbReference type="Proteomes" id="UP000663854">
    <property type="component" value="Unassembled WGS sequence"/>
</dbReference>